<proteinExistence type="predicted"/>
<dbReference type="AlphaFoldDB" id="A0A284RNQ5"/>
<sequence>MPSSSALFIYALSAVGLVTAVPMQLNIRQTTSMMCSPNFEGAGVSVTNSAREWGVSAHAVGADVTAPVGSLRTADFLFQQNGQPAVSYTIRDITNPNLAVAVRPDGTLELDTIDASSNDQTQKWDVLCDSCSTNISQLRGNVAFGCNITSTPSGLCVQIGAKETDAMFTAPCNGQDSQNFDFWTTFES</sequence>
<name>A0A284RNQ5_ARMOS</name>
<evidence type="ECO:0000313" key="2">
    <source>
        <dbReference type="EMBL" id="SJL10402.1"/>
    </source>
</evidence>
<feature type="chain" id="PRO_5012538039" description="Ricin B lectin domain-containing protein" evidence="1">
    <location>
        <begin position="21"/>
        <end position="188"/>
    </location>
</feature>
<organism evidence="2 3">
    <name type="scientific">Armillaria ostoyae</name>
    <name type="common">Armillaria root rot fungus</name>
    <dbReference type="NCBI Taxonomy" id="47428"/>
    <lineage>
        <taxon>Eukaryota</taxon>
        <taxon>Fungi</taxon>
        <taxon>Dikarya</taxon>
        <taxon>Basidiomycota</taxon>
        <taxon>Agaricomycotina</taxon>
        <taxon>Agaricomycetes</taxon>
        <taxon>Agaricomycetidae</taxon>
        <taxon>Agaricales</taxon>
        <taxon>Marasmiineae</taxon>
        <taxon>Physalacriaceae</taxon>
        <taxon>Armillaria</taxon>
    </lineage>
</organism>
<dbReference type="Proteomes" id="UP000219338">
    <property type="component" value="Unassembled WGS sequence"/>
</dbReference>
<dbReference type="OMA" id="REWGVSA"/>
<gene>
    <name evidence="2" type="ORF">ARMOST_13788</name>
</gene>
<dbReference type="EMBL" id="FUEG01000012">
    <property type="protein sequence ID" value="SJL10402.1"/>
    <property type="molecule type" value="Genomic_DNA"/>
</dbReference>
<dbReference type="OrthoDB" id="2920504at2759"/>
<protein>
    <recommendedName>
        <fullName evidence="4">Ricin B lectin domain-containing protein</fullName>
    </recommendedName>
</protein>
<accession>A0A284RNQ5</accession>
<reference evidence="3" key="1">
    <citation type="journal article" date="2017" name="Nat. Ecol. Evol.">
        <title>Genome expansion and lineage-specific genetic innovations in the forest pathogenic fungi Armillaria.</title>
        <authorList>
            <person name="Sipos G."/>
            <person name="Prasanna A.N."/>
            <person name="Walter M.C."/>
            <person name="O'Connor E."/>
            <person name="Balint B."/>
            <person name="Krizsan K."/>
            <person name="Kiss B."/>
            <person name="Hess J."/>
            <person name="Varga T."/>
            <person name="Slot J."/>
            <person name="Riley R."/>
            <person name="Boka B."/>
            <person name="Rigling D."/>
            <person name="Barry K."/>
            <person name="Lee J."/>
            <person name="Mihaltcheva S."/>
            <person name="LaButti K."/>
            <person name="Lipzen A."/>
            <person name="Waldron R."/>
            <person name="Moloney N.M."/>
            <person name="Sperisen C."/>
            <person name="Kredics L."/>
            <person name="Vagvoelgyi C."/>
            <person name="Patrignani A."/>
            <person name="Fitzpatrick D."/>
            <person name="Nagy I."/>
            <person name="Doyle S."/>
            <person name="Anderson J.B."/>
            <person name="Grigoriev I.V."/>
            <person name="Gueldener U."/>
            <person name="Muensterkoetter M."/>
            <person name="Nagy L.G."/>
        </authorList>
    </citation>
    <scope>NUCLEOTIDE SEQUENCE [LARGE SCALE GENOMIC DNA]</scope>
    <source>
        <strain evidence="3">C18/9</strain>
    </source>
</reference>
<evidence type="ECO:0000256" key="1">
    <source>
        <dbReference type="SAM" id="SignalP"/>
    </source>
</evidence>
<keyword evidence="1" id="KW-0732">Signal</keyword>
<feature type="signal peptide" evidence="1">
    <location>
        <begin position="1"/>
        <end position="20"/>
    </location>
</feature>
<keyword evidence="3" id="KW-1185">Reference proteome</keyword>
<evidence type="ECO:0000313" key="3">
    <source>
        <dbReference type="Proteomes" id="UP000219338"/>
    </source>
</evidence>
<evidence type="ECO:0008006" key="4">
    <source>
        <dbReference type="Google" id="ProtNLM"/>
    </source>
</evidence>